<evidence type="ECO:0000256" key="3">
    <source>
        <dbReference type="ARBA" id="ARBA00022448"/>
    </source>
</evidence>
<keyword evidence="5 7" id="KW-1133">Transmembrane helix</keyword>
<dbReference type="InterPro" id="IPR045035">
    <property type="entry name" value="YSL-like"/>
</dbReference>
<feature type="transmembrane region" description="Helical" evidence="7">
    <location>
        <begin position="578"/>
        <end position="596"/>
    </location>
</feature>
<dbReference type="Proteomes" id="UP000318582">
    <property type="component" value="Unassembled WGS sequence"/>
</dbReference>
<keyword evidence="3" id="KW-0813">Transport</keyword>
<dbReference type="AlphaFoldDB" id="A0A507DXR3"/>
<organism evidence="8 9">
    <name type="scientific">Powellomyces hirtus</name>
    <dbReference type="NCBI Taxonomy" id="109895"/>
    <lineage>
        <taxon>Eukaryota</taxon>
        <taxon>Fungi</taxon>
        <taxon>Fungi incertae sedis</taxon>
        <taxon>Chytridiomycota</taxon>
        <taxon>Chytridiomycota incertae sedis</taxon>
        <taxon>Chytridiomycetes</taxon>
        <taxon>Spizellomycetales</taxon>
        <taxon>Powellomycetaceae</taxon>
        <taxon>Powellomyces</taxon>
    </lineage>
</organism>
<sequence length="699" mass="75377">MASMIDRTSLHSRLGSVPVAIEAVDPHKWTESKESPYGDDAPPKWIESDFGHFTIRASIIGSLLGCFVAASNFYLGLKVGWTFGAQLFSAVFTFGILKTVTRALSTKMAFTPQENCTAQTAASTTGGLSVGFITGIPAMYRLGLMSDDVMNDVGRLTMWTIAAASYGLFFAVPLRRHFVVNKDLPFPTPRATAVTIKALHKTSTSQEDAMKTIKVMSWTFAISLGQTLVSYWVYFLDKIHIFYWIGRAAGNVGMQNADTVWGWHFVPNFAFVGAGLVTPPATLLSFLAGSLVAFGIGGPVMYQDGYLSNPLGWGKKGNGSAQSWWFWPGIALMLFSAFAELGVHYKEIALGTKSAVTSSMRAILDKVRHRRHGQQAECSPITADASGYELNRENPKMQVPGIWWTGGLCVAFVWTCAVLSTFFAIPVYQSLLSVVFAFFLGIVGIQATAETDINPISTLAKVVQLAFVKFPASSVQEAQRNNILSAAVTSAAANQAADMVGDLKTGYLVGASPRSQFLAQLIGTTVAVPVNLGLFLIFSKAYPCILKPMDICEFGLSPVLGWENFTLLLTTNAGIPRASWITAIACAVFAIAFTVAKHKMVPARYHVYMPSISALGLGMIVPQPSTPLAMCLAMLGGLVWRKVSPITEKHYRIAVASGAIAGVGVAAVMRAILKLSEVQDKTVRWNCPYDAKGAVKCLA</sequence>
<feature type="transmembrane region" description="Helical" evidence="7">
    <location>
        <begin position="284"/>
        <end position="302"/>
    </location>
</feature>
<feature type="transmembrane region" description="Helical" evidence="7">
    <location>
        <begin position="402"/>
        <end position="425"/>
    </location>
</feature>
<dbReference type="PANTHER" id="PTHR31645:SF3">
    <property type="entry name" value="OLIGOPEPTIDE TRANSPORTER"/>
    <property type="match status" value="1"/>
</dbReference>
<dbReference type="Pfam" id="PF03169">
    <property type="entry name" value="OPT"/>
    <property type="match status" value="1"/>
</dbReference>
<comment type="similarity">
    <text evidence="2">Belongs to the oligopeptide OPT transporter family.</text>
</comment>
<evidence type="ECO:0000256" key="7">
    <source>
        <dbReference type="SAM" id="Phobius"/>
    </source>
</evidence>
<feature type="transmembrane region" description="Helical" evidence="7">
    <location>
        <begin position="215"/>
        <end position="234"/>
    </location>
</feature>
<dbReference type="PANTHER" id="PTHR31645">
    <property type="entry name" value="OLIGOPEPTIDE TRANSPORTER YGL114W-RELATED"/>
    <property type="match status" value="1"/>
</dbReference>
<feature type="transmembrane region" description="Helical" evidence="7">
    <location>
        <begin position="156"/>
        <end position="174"/>
    </location>
</feature>
<dbReference type="EMBL" id="QEAQ01000089">
    <property type="protein sequence ID" value="TPX55977.1"/>
    <property type="molecule type" value="Genomic_DNA"/>
</dbReference>
<reference evidence="8 9" key="1">
    <citation type="journal article" date="2019" name="Sci. Rep.">
        <title>Comparative genomics of chytrid fungi reveal insights into the obligate biotrophic and pathogenic lifestyle of Synchytrium endobioticum.</title>
        <authorList>
            <person name="van de Vossenberg B.T.L.H."/>
            <person name="Warris S."/>
            <person name="Nguyen H.D.T."/>
            <person name="van Gent-Pelzer M.P.E."/>
            <person name="Joly D.L."/>
            <person name="van de Geest H.C."/>
            <person name="Bonants P.J.M."/>
            <person name="Smith D.S."/>
            <person name="Levesque C.A."/>
            <person name="van der Lee T.A.J."/>
        </authorList>
    </citation>
    <scope>NUCLEOTIDE SEQUENCE [LARGE SCALE GENOMIC DNA]</scope>
    <source>
        <strain evidence="8 9">CBS 809.83</strain>
    </source>
</reference>
<comment type="caution">
    <text evidence="8">The sequence shown here is derived from an EMBL/GenBank/DDBJ whole genome shotgun (WGS) entry which is preliminary data.</text>
</comment>
<protein>
    <recommendedName>
        <fullName evidence="10">OPT superfamily oligopeptide transporter</fullName>
    </recommendedName>
</protein>
<evidence type="ECO:0000256" key="2">
    <source>
        <dbReference type="ARBA" id="ARBA00008807"/>
    </source>
</evidence>
<dbReference type="STRING" id="109895.A0A507DXR3"/>
<dbReference type="InterPro" id="IPR004813">
    <property type="entry name" value="OPT"/>
</dbReference>
<name>A0A507DXR3_9FUNG</name>
<feature type="transmembrane region" description="Helical" evidence="7">
    <location>
        <begin position="651"/>
        <end position="673"/>
    </location>
</feature>
<feature type="transmembrane region" description="Helical" evidence="7">
    <location>
        <begin position="53"/>
        <end position="75"/>
    </location>
</feature>
<feature type="transmembrane region" description="Helical" evidence="7">
    <location>
        <begin position="617"/>
        <end position="639"/>
    </location>
</feature>
<comment type="subcellular location">
    <subcellularLocation>
        <location evidence="1">Membrane</location>
        <topology evidence="1">Multi-pass membrane protein</topology>
    </subcellularLocation>
</comment>
<feature type="transmembrane region" description="Helical" evidence="7">
    <location>
        <begin position="517"/>
        <end position="538"/>
    </location>
</feature>
<evidence type="ECO:0000313" key="8">
    <source>
        <dbReference type="EMBL" id="TPX55977.1"/>
    </source>
</evidence>
<accession>A0A507DXR3</accession>
<proteinExistence type="inferred from homology"/>
<evidence type="ECO:0000256" key="1">
    <source>
        <dbReference type="ARBA" id="ARBA00004141"/>
    </source>
</evidence>
<feature type="transmembrane region" description="Helical" evidence="7">
    <location>
        <begin position="81"/>
        <end position="100"/>
    </location>
</feature>
<dbReference type="GO" id="GO:0000329">
    <property type="term" value="C:fungal-type vacuole membrane"/>
    <property type="evidence" value="ECO:0007669"/>
    <property type="project" value="TreeGrafter"/>
</dbReference>
<evidence type="ECO:0000313" key="9">
    <source>
        <dbReference type="Proteomes" id="UP000318582"/>
    </source>
</evidence>
<keyword evidence="4 7" id="KW-0812">Transmembrane</keyword>
<feature type="transmembrane region" description="Helical" evidence="7">
    <location>
        <begin position="121"/>
        <end position="144"/>
    </location>
</feature>
<feature type="transmembrane region" description="Helical" evidence="7">
    <location>
        <begin position="322"/>
        <end position="343"/>
    </location>
</feature>
<keyword evidence="6 7" id="KW-0472">Membrane</keyword>
<evidence type="ECO:0000256" key="5">
    <source>
        <dbReference type="ARBA" id="ARBA00022989"/>
    </source>
</evidence>
<evidence type="ECO:0008006" key="10">
    <source>
        <dbReference type="Google" id="ProtNLM"/>
    </source>
</evidence>
<dbReference type="GO" id="GO:0035673">
    <property type="term" value="F:oligopeptide transmembrane transporter activity"/>
    <property type="evidence" value="ECO:0007669"/>
    <property type="project" value="InterPro"/>
</dbReference>
<evidence type="ECO:0000256" key="6">
    <source>
        <dbReference type="ARBA" id="ARBA00023136"/>
    </source>
</evidence>
<keyword evidence="9" id="KW-1185">Reference proteome</keyword>
<evidence type="ECO:0000256" key="4">
    <source>
        <dbReference type="ARBA" id="ARBA00022692"/>
    </source>
</evidence>
<gene>
    <name evidence="8" type="ORF">PhCBS80983_g04886</name>
</gene>
<dbReference type="NCBIfam" id="TIGR00728">
    <property type="entry name" value="OPT_sfam"/>
    <property type="match status" value="1"/>
</dbReference>
<feature type="transmembrane region" description="Helical" evidence="7">
    <location>
        <begin position="431"/>
        <end position="449"/>
    </location>
</feature>